<name>A0A0M2HK77_MICTR</name>
<evidence type="ECO:0000256" key="1">
    <source>
        <dbReference type="SAM" id="Phobius"/>
    </source>
</evidence>
<keyword evidence="1" id="KW-0812">Transmembrane</keyword>
<gene>
    <name evidence="2" type="ORF">RS82_00289</name>
</gene>
<keyword evidence="1" id="KW-1133">Transmembrane helix</keyword>
<sequence>MGGQAGRIIGLIAASAGLAVAAFAPVLGIALGLLGFVLSNTAWAHLRNAGRRRTLPIAAQFIAGAAAIAGIAALIIGAVLGL</sequence>
<feature type="transmembrane region" description="Helical" evidence="1">
    <location>
        <begin position="12"/>
        <end position="37"/>
    </location>
</feature>
<protein>
    <submittedName>
        <fullName evidence="2">Uncharacterized protein</fullName>
    </submittedName>
</protein>
<dbReference type="AlphaFoldDB" id="A0A0M2HK77"/>
<proteinExistence type="predicted"/>
<keyword evidence="3" id="KW-1185">Reference proteome</keyword>
<reference evidence="2 3" key="1">
    <citation type="submission" date="2015-02" db="EMBL/GenBank/DDBJ databases">
        <title>Draft genome sequences of ten Microbacterium spp. with emphasis on heavy metal contaminated environments.</title>
        <authorList>
            <person name="Corretto E."/>
        </authorList>
    </citation>
    <scope>NUCLEOTIDE SEQUENCE [LARGE SCALE GENOMIC DNA]</scope>
    <source>
        <strain evidence="2 3">DSM 8608</strain>
    </source>
</reference>
<dbReference type="RefSeq" id="WP_045296415.1">
    <property type="nucleotide sequence ID" value="NZ_JYJA01000019.1"/>
</dbReference>
<accession>A0A0M2HK77</accession>
<dbReference type="Proteomes" id="UP000034098">
    <property type="component" value="Unassembled WGS sequence"/>
</dbReference>
<evidence type="ECO:0000313" key="3">
    <source>
        <dbReference type="Proteomes" id="UP000034098"/>
    </source>
</evidence>
<organism evidence="2 3">
    <name type="scientific">Microbacterium trichothecenolyticum</name>
    <name type="common">Aureobacterium trichothecenolyticum</name>
    <dbReference type="NCBI Taxonomy" id="69370"/>
    <lineage>
        <taxon>Bacteria</taxon>
        <taxon>Bacillati</taxon>
        <taxon>Actinomycetota</taxon>
        <taxon>Actinomycetes</taxon>
        <taxon>Micrococcales</taxon>
        <taxon>Microbacteriaceae</taxon>
        <taxon>Microbacterium</taxon>
    </lineage>
</organism>
<feature type="transmembrane region" description="Helical" evidence="1">
    <location>
        <begin position="57"/>
        <end position="80"/>
    </location>
</feature>
<evidence type="ECO:0000313" key="2">
    <source>
        <dbReference type="EMBL" id="KJL45262.1"/>
    </source>
</evidence>
<dbReference type="EMBL" id="JYJA01000019">
    <property type="protein sequence ID" value="KJL45262.1"/>
    <property type="molecule type" value="Genomic_DNA"/>
</dbReference>
<keyword evidence="1" id="KW-0472">Membrane</keyword>
<comment type="caution">
    <text evidence="2">The sequence shown here is derived from an EMBL/GenBank/DDBJ whole genome shotgun (WGS) entry which is preliminary data.</text>
</comment>